<proteinExistence type="predicted"/>
<gene>
    <name evidence="4" type="primary">PRMT5_2</name>
    <name evidence="4" type="ORF">CU097_001558</name>
</gene>
<feature type="non-terminal residue" evidence="4">
    <location>
        <position position="1"/>
    </location>
</feature>
<reference evidence="4 5" key="1">
    <citation type="journal article" date="2018" name="G3 (Bethesda)">
        <title>Phylogenetic and Phylogenomic Definition of Rhizopus Species.</title>
        <authorList>
            <person name="Gryganskyi A.P."/>
            <person name="Golan J."/>
            <person name="Dolatabadi S."/>
            <person name="Mondo S."/>
            <person name="Robb S."/>
            <person name="Idnurm A."/>
            <person name="Muszewska A."/>
            <person name="Steczkiewicz K."/>
            <person name="Masonjones S."/>
            <person name="Liao H.L."/>
            <person name="Gajdeczka M.T."/>
            <person name="Anike F."/>
            <person name="Vuek A."/>
            <person name="Anishchenko I.M."/>
            <person name="Voigt K."/>
            <person name="de Hoog G.S."/>
            <person name="Smith M.E."/>
            <person name="Heitman J."/>
            <person name="Vilgalys R."/>
            <person name="Stajich J.E."/>
        </authorList>
    </citation>
    <scope>NUCLEOTIDE SEQUENCE [LARGE SCALE GENOMIC DNA]</scope>
    <source>
        <strain evidence="4 5">CBS 357.93</strain>
    </source>
</reference>
<keyword evidence="2 4" id="KW-0489">Methyltransferase</keyword>
<dbReference type="OrthoDB" id="1368803at2759"/>
<dbReference type="GO" id="GO:0005829">
    <property type="term" value="C:cytosol"/>
    <property type="evidence" value="ECO:0007669"/>
    <property type="project" value="TreeGrafter"/>
</dbReference>
<sequence>GGISIPSSYTTSIAPLASTRIRNSVAAYNDLKNFETPYVVMFQQAYRLAEPEDLWTFYHPNKNIPTEPINNLHNKRDSYAQFVIDHDAVMHGLAGYFDCVLYKDVTISIHPETHSPGMFSWFPIFFPVAQPVEIIKDSIVTVHFWRLTDSEKVWYEWSVVVQDKDKQETYVSPIHNPGGRSYYVSL</sequence>
<evidence type="ECO:0000313" key="4">
    <source>
        <dbReference type="EMBL" id="RCH89747.1"/>
    </source>
</evidence>
<dbReference type="GO" id="GO:0032259">
    <property type="term" value="P:methylation"/>
    <property type="evidence" value="ECO:0007669"/>
    <property type="project" value="UniProtKB-KW"/>
</dbReference>
<dbReference type="GO" id="GO:0006355">
    <property type="term" value="P:regulation of DNA-templated transcription"/>
    <property type="evidence" value="ECO:0007669"/>
    <property type="project" value="TreeGrafter"/>
</dbReference>
<name>A0A367JIJ0_RHIAZ</name>
<dbReference type="GO" id="GO:0016274">
    <property type="term" value="F:protein-arginine N-methyltransferase activity"/>
    <property type="evidence" value="ECO:0007669"/>
    <property type="project" value="InterPro"/>
</dbReference>
<evidence type="ECO:0000256" key="1">
    <source>
        <dbReference type="ARBA" id="ARBA00022691"/>
    </source>
</evidence>
<dbReference type="Gene3D" id="2.70.160.11">
    <property type="entry name" value="Hnrnp arginine n-methyltransferase1"/>
    <property type="match status" value="1"/>
</dbReference>
<dbReference type="PANTHER" id="PTHR10738:SF0">
    <property type="entry name" value="PROTEIN ARGININE N-METHYLTRANSFERASE 5"/>
    <property type="match status" value="1"/>
</dbReference>
<keyword evidence="5" id="KW-1185">Reference proteome</keyword>
<dbReference type="PROSITE" id="PS51678">
    <property type="entry name" value="SAM_MT_PRMT"/>
    <property type="match status" value="1"/>
</dbReference>
<dbReference type="Proteomes" id="UP000252139">
    <property type="component" value="Unassembled WGS sequence"/>
</dbReference>
<dbReference type="PANTHER" id="PTHR10738">
    <property type="entry name" value="PROTEIN ARGININE N-METHYLTRANSFERASE 5"/>
    <property type="match status" value="1"/>
</dbReference>
<dbReference type="InterPro" id="IPR035248">
    <property type="entry name" value="PRMT5_C"/>
</dbReference>
<feature type="domain" description="PRMT5 oligomerisation" evidence="3">
    <location>
        <begin position="8"/>
        <end position="184"/>
    </location>
</feature>
<comment type="caution">
    <text evidence="4">The sequence shown here is derived from an EMBL/GenBank/DDBJ whole genome shotgun (WGS) entry which is preliminary data.</text>
</comment>
<dbReference type="EMBL" id="PJQL01001233">
    <property type="protein sequence ID" value="RCH89747.1"/>
    <property type="molecule type" value="Genomic_DNA"/>
</dbReference>
<keyword evidence="1 2" id="KW-0949">S-adenosyl-L-methionine</keyword>
<accession>A0A367JIJ0</accession>
<dbReference type="SUPFAM" id="SSF53335">
    <property type="entry name" value="S-adenosyl-L-methionine-dependent methyltransferases"/>
    <property type="match status" value="1"/>
</dbReference>
<dbReference type="InterPro" id="IPR029063">
    <property type="entry name" value="SAM-dependent_MTases_sf"/>
</dbReference>
<evidence type="ECO:0000256" key="2">
    <source>
        <dbReference type="PROSITE-ProRule" id="PRU01015"/>
    </source>
</evidence>
<keyword evidence="2 4" id="KW-0808">Transferase</keyword>
<dbReference type="AlphaFoldDB" id="A0A367JIJ0"/>
<evidence type="ECO:0000259" key="3">
    <source>
        <dbReference type="Pfam" id="PF17286"/>
    </source>
</evidence>
<organism evidence="4 5">
    <name type="scientific">Rhizopus azygosporus</name>
    <name type="common">Rhizopus microsporus var. azygosporus</name>
    <dbReference type="NCBI Taxonomy" id="86630"/>
    <lineage>
        <taxon>Eukaryota</taxon>
        <taxon>Fungi</taxon>
        <taxon>Fungi incertae sedis</taxon>
        <taxon>Mucoromycota</taxon>
        <taxon>Mucoromycotina</taxon>
        <taxon>Mucoromycetes</taxon>
        <taxon>Mucorales</taxon>
        <taxon>Mucorineae</taxon>
        <taxon>Rhizopodaceae</taxon>
        <taxon>Rhizopus</taxon>
    </lineage>
</organism>
<dbReference type="Pfam" id="PF17286">
    <property type="entry name" value="PRMT5_C"/>
    <property type="match status" value="1"/>
</dbReference>
<dbReference type="InterPro" id="IPR025799">
    <property type="entry name" value="Arg_MeTrfase"/>
</dbReference>
<evidence type="ECO:0000313" key="5">
    <source>
        <dbReference type="Proteomes" id="UP000252139"/>
    </source>
</evidence>
<protein>
    <submittedName>
        <fullName evidence="4">Protein arginine N-methyltransferase 5</fullName>
    </submittedName>
</protein>
<dbReference type="STRING" id="86630.A0A367JIJ0"/>
<dbReference type="GO" id="GO:0005634">
    <property type="term" value="C:nucleus"/>
    <property type="evidence" value="ECO:0007669"/>
    <property type="project" value="TreeGrafter"/>
</dbReference>